<evidence type="ECO:0000256" key="1">
    <source>
        <dbReference type="SAM" id="Coils"/>
    </source>
</evidence>
<gene>
    <name evidence="3" type="ORF">JKIAZH3_G7908</name>
</gene>
<feature type="compositionally biased region" description="Low complexity" evidence="2">
    <location>
        <begin position="306"/>
        <end position="316"/>
    </location>
</feature>
<evidence type="ECO:0000313" key="4">
    <source>
        <dbReference type="Proteomes" id="UP000836402"/>
    </source>
</evidence>
<dbReference type="Proteomes" id="UP000836402">
    <property type="component" value="Unassembled WGS sequence"/>
</dbReference>
<feature type="region of interest" description="Disordered" evidence="2">
    <location>
        <begin position="264"/>
        <end position="316"/>
    </location>
</feature>
<comment type="caution">
    <text evidence="3">The sequence shown here is derived from an EMBL/GenBank/DDBJ whole genome shotgun (WGS) entry which is preliminary data.</text>
</comment>
<evidence type="ECO:0000313" key="3">
    <source>
        <dbReference type="EMBL" id="CAD6942900.1"/>
    </source>
</evidence>
<dbReference type="EMBL" id="CAJHJG010004645">
    <property type="protein sequence ID" value="CAD6942900.1"/>
    <property type="molecule type" value="Genomic_DNA"/>
</dbReference>
<evidence type="ECO:0000256" key="2">
    <source>
        <dbReference type="SAM" id="MobiDB-lite"/>
    </source>
</evidence>
<keyword evidence="1" id="KW-0175">Coiled coil</keyword>
<reference evidence="3" key="1">
    <citation type="submission" date="2020-10" db="EMBL/GenBank/DDBJ databases">
        <authorList>
            <person name="Sedaghatjoo S."/>
        </authorList>
    </citation>
    <scope>NUCLEOTIDE SEQUENCE</scope>
    <source>
        <strain evidence="3">AZH3</strain>
    </source>
</reference>
<evidence type="ECO:0008006" key="5">
    <source>
        <dbReference type="Google" id="ProtNLM"/>
    </source>
</evidence>
<feature type="region of interest" description="Disordered" evidence="2">
    <location>
        <begin position="157"/>
        <end position="187"/>
    </location>
</feature>
<name>A0ABN7J266_9BASI</name>
<protein>
    <recommendedName>
        <fullName evidence="5">TATA element modulatory factor 1 TATA binding domain-containing protein</fullName>
    </recommendedName>
</protein>
<feature type="coiled-coil region" evidence="1">
    <location>
        <begin position="226"/>
        <end position="260"/>
    </location>
</feature>
<proteinExistence type="predicted"/>
<organism evidence="3 4">
    <name type="scientific">Tilletia caries</name>
    <name type="common">wheat bunt fungus</name>
    <dbReference type="NCBI Taxonomy" id="13290"/>
    <lineage>
        <taxon>Eukaryota</taxon>
        <taxon>Fungi</taxon>
        <taxon>Dikarya</taxon>
        <taxon>Basidiomycota</taxon>
        <taxon>Ustilaginomycotina</taxon>
        <taxon>Exobasidiomycetes</taxon>
        <taxon>Tilletiales</taxon>
        <taxon>Tilletiaceae</taxon>
        <taxon>Tilletia</taxon>
    </lineage>
</organism>
<sequence length="410" mass="45123">MYGRIRLPLCKAVFPVLSKTDTLENEVRLLQLGLQDAAEQGRERGVQLADAVQHSETLQAKAGRREEDLKRSKGTVVELQFTLDRVQAELLRNQGQLLDFQVRLENSEQRAAEQKRGLGQVRAEAAQKRVESDDVVAELQKSLEWVEFATMKCKQRGARTWRSERKSSSQPSTRMRRSREPPGARAGNLPAAVVFAQLNHAARSSNAMDINTEMKQARPFTGSQVFKSESDRIQELDRLLAETKAENERLEAEWNAAVDEMADDTDEWQPGPAAKRKAPAESSPLSKHTRGATRELSEAPGGSSSGSGTTSTGHNVTVSGSNITIAVSGQATTPADMALSNILTEAKFLHGSHSRQISGLQKKLANVAHNLQKKEDELSDQLAAYGRLEGKYEALKTGLGHLVQQDRIDP</sequence>
<accession>A0ABN7J266</accession>
<keyword evidence="4" id="KW-1185">Reference proteome</keyword>